<keyword evidence="2" id="KW-0732">Signal</keyword>
<dbReference type="OrthoDB" id="447429at2759"/>
<keyword evidence="4" id="KW-1185">Reference proteome</keyword>
<evidence type="ECO:0000313" key="3">
    <source>
        <dbReference type="EMBL" id="CAE7615083.1"/>
    </source>
</evidence>
<evidence type="ECO:0000256" key="1">
    <source>
        <dbReference type="SAM" id="MobiDB-lite"/>
    </source>
</evidence>
<sequence length="596" mass="66067">MTRLMWNTCSPALALTALIVQLMWHACTCAWLVPGWLTPLPEVNMETSTHDNGQAPGTPDTIDELWDDFVAETGGLSTANNPATSSQNSQALTLQCSDDDTAHLFCDEALVTVDNPQDVQTCWCELQPCLCLAGDQEDEQDDATVILPQENTIEPDIMQVDAFTPDLVGAPLTPQSQLSEDYVDIHQDDISLEDLLGLADGHGTQSVPRFPFTLRNGNNTHIMLPVPTGRTPNSQEADFLRDSCCGCGQKQHDPRSLKMHLQKAHPDIWIPAEEIEPLPTAKHTAQFVLLFSSSAPSLLMASEVLAILGPIMPTLREMEEHPAKRPRPDPREAQQTKGKGKGKGKKSSSRHGTWYKGHGKSSYTGVGPAMEAMARLCLRQEAELSELRQEKGFILHLETAFYGILGPIVQASMKWNELYEQGKADCNLRTCLFRLLLKETAARLEKFEATQESIGAAVKQKWVTENPLQWTYNRWNPDSKKAEIEDTKKPMAHVDVKQLLTTMDEALKQDPEALHQFKALRKLTEEMQGSSVAFKISVGLRGAQCQRLYQAFVALSGLSALNLIGANLHKERQKNSREADTVRQMILTPGSDSEIP</sequence>
<feature type="compositionally biased region" description="Basic residues" evidence="1">
    <location>
        <begin position="338"/>
        <end position="349"/>
    </location>
</feature>
<proteinExistence type="predicted"/>
<organism evidence="3 4">
    <name type="scientific">Symbiodinium natans</name>
    <dbReference type="NCBI Taxonomy" id="878477"/>
    <lineage>
        <taxon>Eukaryota</taxon>
        <taxon>Sar</taxon>
        <taxon>Alveolata</taxon>
        <taxon>Dinophyceae</taxon>
        <taxon>Suessiales</taxon>
        <taxon>Symbiodiniaceae</taxon>
        <taxon>Symbiodinium</taxon>
    </lineage>
</organism>
<feature type="chain" id="PRO_5032501438" description="C2H2-type domain-containing protein" evidence="2">
    <location>
        <begin position="30"/>
        <end position="596"/>
    </location>
</feature>
<protein>
    <recommendedName>
        <fullName evidence="5">C2H2-type domain-containing protein</fullName>
    </recommendedName>
</protein>
<gene>
    <name evidence="3" type="ORF">SNAT2548_LOCUS34970</name>
</gene>
<reference evidence="3" key="1">
    <citation type="submission" date="2021-02" db="EMBL/GenBank/DDBJ databases">
        <authorList>
            <person name="Dougan E. K."/>
            <person name="Rhodes N."/>
            <person name="Thang M."/>
            <person name="Chan C."/>
        </authorList>
    </citation>
    <scope>NUCLEOTIDE SEQUENCE</scope>
</reference>
<feature type="signal peptide" evidence="2">
    <location>
        <begin position="1"/>
        <end position="29"/>
    </location>
</feature>
<dbReference type="Proteomes" id="UP000604046">
    <property type="component" value="Unassembled WGS sequence"/>
</dbReference>
<evidence type="ECO:0000256" key="2">
    <source>
        <dbReference type="SAM" id="SignalP"/>
    </source>
</evidence>
<evidence type="ECO:0000313" key="4">
    <source>
        <dbReference type="Proteomes" id="UP000604046"/>
    </source>
</evidence>
<evidence type="ECO:0008006" key="5">
    <source>
        <dbReference type="Google" id="ProtNLM"/>
    </source>
</evidence>
<comment type="caution">
    <text evidence="3">The sequence shown here is derived from an EMBL/GenBank/DDBJ whole genome shotgun (WGS) entry which is preliminary data.</text>
</comment>
<accession>A0A812V338</accession>
<dbReference type="AlphaFoldDB" id="A0A812V338"/>
<name>A0A812V338_9DINO</name>
<feature type="region of interest" description="Disordered" evidence="1">
    <location>
        <begin position="319"/>
        <end position="359"/>
    </location>
</feature>
<feature type="compositionally biased region" description="Basic and acidic residues" evidence="1">
    <location>
        <begin position="319"/>
        <end position="334"/>
    </location>
</feature>
<dbReference type="EMBL" id="CAJNDS010002839">
    <property type="protein sequence ID" value="CAE7615083.1"/>
    <property type="molecule type" value="Genomic_DNA"/>
</dbReference>